<reference evidence="2 3" key="1">
    <citation type="submission" date="2020-12" db="EMBL/GenBank/DDBJ databases">
        <title>Aureibaculum luteum sp. nov. and Aureibaculum flavum sp. nov., novel members of the family Flavobacteriaceae isolated from Antarctic intertidal sediments.</title>
        <authorList>
            <person name="He X."/>
            <person name="Zhang X."/>
        </authorList>
    </citation>
    <scope>NUCLEOTIDE SEQUENCE [LARGE SCALE GENOMIC DNA]</scope>
    <source>
        <strain evidence="2 3">A20</strain>
    </source>
</reference>
<dbReference type="Pfam" id="PF09992">
    <property type="entry name" value="NAGPA"/>
    <property type="match status" value="1"/>
</dbReference>
<dbReference type="Proteomes" id="UP000623301">
    <property type="component" value="Unassembled WGS sequence"/>
</dbReference>
<dbReference type="InterPro" id="IPR018711">
    <property type="entry name" value="NAGPA"/>
</dbReference>
<evidence type="ECO:0000313" key="3">
    <source>
        <dbReference type="Proteomes" id="UP000623301"/>
    </source>
</evidence>
<proteinExistence type="predicted"/>
<dbReference type="RefSeq" id="WP_198840056.1">
    <property type="nucleotide sequence ID" value="NZ_JAEHFJ010000001.1"/>
</dbReference>
<name>A0ABS0WMS3_9FLAO</name>
<sequence length="59" mass="6518">MKFLETKNYLLNLGCVDALNLDGGGSITMWMKNRGVVNTPSDKNGERSVSNNLMIIKKS</sequence>
<keyword evidence="2" id="KW-0378">Hydrolase</keyword>
<accession>A0ABS0WMS3</accession>
<gene>
    <name evidence="2" type="ORF">JBL43_03430</name>
</gene>
<protein>
    <submittedName>
        <fullName evidence="2">Phosphodiester glycosidase family protein</fullName>
    </submittedName>
</protein>
<dbReference type="PANTHER" id="PTHR40446:SF2">
    <property type="entry name" value="N-ACETYLGLUCOSAMINE-1-PHOSPHODIESTER ALPHA-N-ACETYLGLUCOSAMINIDASE"/>
    <property type="match status" value="1"/>
</dbReference>
<keyword evidence="2" id="KW-0326">Glycosidase</keyword>
<dbReference type="PANTHER" id="PTHR40446">
    <property type="entry name" value="N-ACETYLGLUCOSAMINE-1-PHOSPHODIESTER ALPHA-N-ACETYLGLUCOSAMINIDASE"/>
    <property type="match status" value="1"/>
</dbReference>
<keyword evidence="3" id="KW-1185">Reference proteome</keyword>
<feature type="domain" description="Phosphodiester glycosidase" evidence="1">
    <location>
        <begin position="4"/>
        <end position="55"/>
    </location>
</feature>
<organism evidence="2 3">
    <name type="scientific">Aureibaculum flavum</name>
    <dbReference type="NCBI Taxonomy" id="2795986"/>
    <lineage>
        <taxon>Bacteria</taxon>
        <taxon>Pseudomonadati</taxon>
        <taxon>Bacteroidota</taxon>
        <taxon>Flavobacteriia</taxon>
        <taxon>Flavobacteriales</taxon>
        <taxon>Flavobacteriaceae</taxon>
        <taxon>Aureibaculum</taxon>
    </lineage>
</organism>
<dbReference type="EMBL" id="JAEHFJ010000001">
    <property type="protein sequence ID" value="MBJ2173271.1"/>
    <property type="molecule type" value="Genomic_DNA"/>
</dbReference>
<comment type="caution">
    <text evidence="2">The sequence shown here is derived from an EMBL/GenBank/DDBJ whole genome shotgun (WGS) entry which is preliminary data.</text>
</comment>
<evidence type="ECO:0000259" key="1">
    <source>
        <dbReference type="Pfam" id="PF09992"/>
    </source>
</evidence>
<dbReference type="GO" id="GO:0016798">
    <property type="term" value="F:hydrolase activity, acting on glycosyl bonds"/>
    <property type="evidence" value="ECO:0007669"/>
    <property type="project" value="UniProtKB-KW"/>
</dbReference>
<evidence type="ECO:0000313" key="2">
    <source>
        <dbReference type="EMBL" id="MBJ2173271.1"/>
    </source>
</evidence>